<dbReference type="PANTHER" id="PTHR31395:SF23">
    <property type="entry name" value="GEO05642P1"/>
    <property type="match status" value="1"/>
</dbReference>
<proteinExistence type="predicted"/>
<gene>
    <name evidence="7" type="ORF">TVAG_045580</name>
</gene>
<evidence type="ECO:0000256" key="1">
    <source>
        <dbReference type="ARBA" id="ARBA00004370"/>
    </source>
</evidence>
<dbReference type="InParanoid" id="A2DMC9"/>
<dbReference type="AlphaFoldDB" id="A2DMC9"/>
<dbReference type="RefSeq" id="XP_001579342.1">
    <property type="nucleotide sequence ID" value="XM_001579292.1"/>
</dbReference>
<name>A2DMC9_TRIV3</name>
<feature type="transmembrane region" description="Helical" evidence="6">
    <location>
        <begin position="188"/>
        <end position="209"/>
    </location>
</feature>
<evidence type="ECO:0000256" key="4">
    <source>
        <dbReference type="ARBA" id="ARBA00023136"/>
    </source>
</evidence>
<organism evidence="7 8">
    <name type="scientific">Trichomonas vaginalis (strain ATCC PRA-98 / G3)</name>
    <dbReference type="NCBI Taxonomy" id="412133"/>
    <lineage>
        <taxon>Eukaryota</taxon>
        <taxon>Metamonada</taxon>
        <taxon>Parabasalia</taxon>
        <taxon>Trichomonadida</taxon>
        <taxon>Trichomonadidae</taxon>
        <taxon>Trichomonas</taxon>
    </lineage>
</organism>
<reference evidence="7" key="1">
    <citation type="submission" date="2006-10" db="EMBL/GenBank/DDBJ databases">
        <authorList>
            <person name="Amadeo P."/>
            <person name="Zhao Q."/>
            <person name="Wortman J."/>
            <person name="Fraser-Liggett C."/>
            <person name="Carlton J."/>
        </authorList>
    </citation>
    <scope>NUCLEOTIDE SEQUENCE</scope>
    <source>
        <strain evidence="7">G3</strain>
    </source>
</reference>
<sequence>MTNYDGIDGKITCRWNELHLGRILAVQVQSKSILTLSSREQTECHFILYKFDSSKLENRIVISGNNEIKIKNDGSKEKILVVAAVYDGNVSIEMNNDFKPEVLDVNGTKLNTLTSTEPILIIFNNTQRVKFKATIKQAKTGTDSTYIIDSYVSNYEFGYISYKENGIWISEQRITEEEDSGSLSAGSIAGIIVGCVFIVVIIVVIIVCLKKSKSKSSSSSSSKKVKTYKNDYNEAQALSDFPQGQGYPPPQPYYPNQGMPQNPPYPQPQGYPQNNQTPIYNATISPDTPYQ</sequence>
<feature type="compositionally biased region" description="Polar residues" evidence="5">
    <location>
        <begin position="277"/>
        <end position="291"/>
    </location>
</feature>
<dbReference type="PANTHER" id="PTHR31395">
    <property type="entry name" value="SHISA"/>
    <property type="match status" value="1"/>
</dbReference>
<accession>A2DMC9</accession>
<keyword evidence="8" id="KW-1185">Reference proteome</keyword>
<evidence type="ECO:0000256" key="2">
    <source>
        <dbReference type="ARBA" id="ARBA00022692"/>
    </source>
</evidence>
<dbReference type="GO" id="GO:0016020">
    <property type="term" value="C:membrane"/>
    <property type="evidence" value="ECO:0007669"/>
    <property type="project" value="UniProtKB-SubCell"/>
</dbReference>
<evidence type="ECO:0000256" key="6">
    <source>
        <dbReference type="SAM" id="Phobius"/>
    </source>
</evidence>
<evidence type="ECO:0000256" key="3">
    <source>
        <dbReference type="ARBA" id="ARBA00022989"/>
    </source>
</evidence>
<dbReference type="KEGG" id="tva:5463867"/>
<dbReference type="VEuPathDB" id="TrichDB:TVAGG3_0604870"/>
<dbReference type="Proteomes" id="UP000001542">
    <property type="component" value="Unassembled WGS sequence"/>
</dbReference>
<comment type="subcellular location">
    <subcellularLocation>
        <location evidence="1">Membrane</location>
    </subcellularLocation>
</comment>
<keyword evidence="4 6" id="KW-0472">Membrane</keyword>
<keyword evidence="3 6" id="KW-1133">Transmembrane helix</keyword>
<dbReference type="VEuPathDB" id="TrichDB:TVAG_045580"/>
<keyword evidence="2 6" id="KW-0812">Transmembrane</keyword>
<dbReference type="InterPro" id="IPR026910">
    <property type="entry name" value="Shisa"/>
</dbReference>
<protein>
    <submittedName>
        <fullName evidence="7">Uncharacterized protein</fullName>
    </submittedName>
</protein>
<evidence type="ECO:0000256" key="5">
    <source>
        <dbReference type="SAM" id="MobiDB-lite"/>
    </source>
</evidence>
<feature type="region of interest" description="Disordered" evidence="5">
    <location>
        <begin position="239"/>
        <end position="291"/>
    </location>
</feature>
<evidence type="ECO:0000313" key="7">
    <source>
        <dbReference type="EMBL" id="EAY18356.1"/>
    </source>
</evidence>
<reference evidence="7" key="2">
    <citation type="journal article" date="2007" name="Science">
        <title>Draft genome sequence of the sexually transmitted pathogen Trichomonas vaginalis.</title>
        <authorList>
            <person name="Carlton J.M."/>
            <person name="Hirt R.P."/>
            <person name="Silva J.C."/>
            <person name="Delcher A.L."/>
            <person name="Schatz M."/>
            <person name="Zhao Q."/>
            <person name="Wortman J.R."/>
            <person name="Bidwell S.L."/>
            <person name="Alsmark U.C.M."/>
            <person name="Besteiro S."/>
            <person name="Sicheritz-Ponten T."/>
            <person name="Noel C.J."/>
            <person name="Dacks J.B."/>
            <person name="Foster P.G."/>
            <person name="Simillion C."/>
            <person name="Van de Peer Y."/>
            <person name="Miranda-Saavedra D."/>
            <person name="Barton G.J."/>
            <person name="Westrop G.D."/>
            <person name="Mueller S."/>
            <person name="Dessi D."/>
            <person name="Fiori P.L."/>
            <person name="Ren Q."/>
            <person name="Paulsen I."/>
            <person name="Zhang H."/>
            <person name="Bastida-Corcuera F.D."/>
            <person name="Simoes-Barbosa A."/>
            <person name="Brown M.T."/>
            <person name="Hayes R.D."/>
            <person name="Mukherjee M."/>
            <person name="Okumura C.Y."/>
            <person name="Schneider R."/>
            <person name="Smith A.J."/>
            <person name="Vanacova S."/>
            <person name="Villalvazo M."/>
            <person name="Haas B.J."/>
            <person name="Pertea M."/>
            <person name="Feldblyum T.V."/>
            <person name="Utterback T.R."/>
            <person name="Shu C.L."/>
            <person name="Osoegawa K."/>
            <person name="de Jong P.J."/>
            <person name="Hrdy I."/>
            <person name="Horvathova L."/>
            <person name="Zubacova Z."/>
            <person name="Dolezal P."/>
            <person name="Malik S.B."/>
            <person name="Logsdon J.M. Jr."/>
            <person name="Henze K."/>
            <person name="Gupta A."/>
            <person name="Wang C.C."/>
            <person name="Dunne R.L."/>
            <person name="Upcroft J.A."/>
            <person name="Upcroft P."/>
            <person name="White O."/>
            <person name="Salzberg S.L."/>
            <person name="Tang P."/>
            <person name="Chiu C.-H."/>
            <person name="Lee Y.-S."/>
            <person name="Embley T.M."/>
            <person name="Coombs G.H."/>
            <person name="Mottram J.C."/>
            <person name="Tachezy J."/>
            <person name="Fraser-Liggett C.M."/>
            <person name="Johnson P.J."/>
        </authorList>
    </citation>
    <scope>NUCLEOTIDE SEQUENCE [LARGE SCALE GENOMIC DNA]</scope>
    <source>
        <strain evidence="7">G3</strain>
    </source>
</reference>
<dbReference type="EMBL" id="DS113219">
    <property type="protein sequence ID" value="EAY18356.1"/>
    <property type="molecule type" value="Genomic_DNA"/>
</dbReference>
<evidence type="ECO:0000313" key="8">
    <source>
        <dbReference type="Proteomes" id="UP000001542"/>
    </source>
</evidence>